<accession>A0A9K3CS23</accession>
<feature type="domain" description="Calponin-homology (CH)" evidence="4">
    <location>
        <begin position="126"/>
        <end position="245"/>
    </location>
</feature>
<feature type="compositionally biased region" description="Acidic residues" evidence="3">
    <location>
        <begin position="1247"/>
        <end position="1274"/>
    </location>
</feature>
<keyword evidence="2" id="KW-0009">Actin-binding</keyword>
<dbReference type="SUPFAM" id="SSF47576">
    <property type="entry name" value="Calponin-homology domain, CH-domain"/>
    <property type="match status" value="1"/>
</dbReference>
<sequence length="1831" mass="197701">MSSHLHTVADWEKPQIKTFTKWVNAQLVKTQMSIEDIATDFEDGIKLVKLCEVLFQKEVPMHSNPRLKFHKLENIDAALRLMAEAGVPQTGITNEMIISHNRKMILGMVWMLILRVQIEGITVEEMTAKEGLLLWCKRMTAAYAPSVEITNFTSSWRNGLAFLALLHKYNPTLVPDYQEVRAQVAEEVSSGVDNVEQSIARLNRAFKVAEEALEIPVLIDAEDVVTAPDDRSIMTYVSMWFHRAVLHSVSSCISSQAKLRDMEPELVLRVVSLLAAHPLSEDEGSDGEGMASDAVCTTLALATAHLADPARCAKADADRLGALVAPALCAALHAPSLLSLLRAVPSCHIPLAGEMFRLCQIKSMRLVVADCLAECCLTGSVSVSDGDTGHRDTDPREQARTAAPLVARLLCDVYRSVDARSTGTPANVSDTLERLVTKAPYIAWHVSSELADIAQHSAAKLRSCGVRVCCTGAGTVAQWLDHAPKGSSEAEKQRAQVVVRDLVAGASQRLVDSDLYVRGAACSALAQVVPTLPDHLFQPLLVQLAPRVTDKAVYVRKQALVGIASMLATSRYSLVPMNMYHLKTWLDKETDPAKRDTMMEVINAAVVFGSVLNHALQLLHSPKSNDILGALAYLEVAHKCKVEGYGQVIFALCGLLDSDLSLNLASADGADTLRARIRSVFLSLLLPQQPEGEGEGESEGGVDISGVLDMLERCAPEMLTAVDGALSISMQGKDPVLDPLQTAVCVNKALSSPAAPTRLCAMHLGVLVAEALDTQFSTIPLDLSTVRMLLQALFEPSSQYVLKCGPSVLQSLAGSTMLQGAIRVCMACASIERQALAQMSEARRAKEECTTATAFPEFVAPLSRLILHVGPCVIWCRLTDCAASLLLSFPEGQAALHHALIQMAQRILPSPSAGESGLTVGGVLRLSWLGGLTACGETDQLDKALRLLMKQTEASAGGGVSSDSLEAMVAGVSGHADTRAELQERRRSVLLDEPQRTGAVLCLKGCVALRQRWAASPKADRALRQAAPEFALLTTALGRLSCLSPDFMQQALPVLFSLAAQRSLPPSVRRSALVGVLGSGMRDPRAFAAEYAIDALFTPLTDPDPSLRYTALIVVANLILGQLIKPSGHLALAAHLVRHDPDRSIRNLAAYVFERVLKRSPNPVYVALPMGTELLGGRFYGDVERDEERERAGEQREDAAVEEKEEEEEEGEGEKESGESDEAGDAPVSPVTEDAVAATTTSGDSADKEEGEVDAEAEAEAEDMVEAEEEEEEERIPTLDRLVTTTLYMTELASRNLTKAREAEALFQRLITQAAGLAQRLHTVESMHNNASGSQVPDPSDPTHGGMCDRETGSLSDVDSDQEGSEGHEYHVSSDHEASEDEYTQSQAPAVQDAPPAAMLALQHSPLSLILTIPFSAFSSGGTCSVLCWREGSVGDDDADERVTIAGGGERERERETLEREREGLYKVYTGPVSDSRCTTSRTLALVSALMHDEGGLGAYVPSVCDGTLPYCEGAPSPSTPCLFYPFHPLSAVPFIEFKPKLSLSHPGPSLPLPLCRFHPNQTLKADKGKASHQGAYCPISLMEACAAASLSSPPPSALDAVHTQIHALVSDPSNNICVREGPRSVSSREGPLGTASPSPSPSSPSLDSKGIETILCQALIDTQILPKMYRWLRWREGGGERGGGWLGGAALIATQTQGDDASTSSDIPSWYPTVSELEGVQPLRCPDGTVSSDPTCPLTRHDILRYWVSRTIMDSSILVYYDPLTHTPLGIHLVDMDVKPHTKLYKWVKQDRALRQVVERHMECMREGEGEMKVSCGTWSADIHGEVKKE</sequence>
<dbReference type="InterPro" id="IPR001589">
    <property type="entry name" value="Actinin_actin-bd_CS"/>
</dbReference>
<dbReference type="Pfam" id="PF00307">
    <property type="entry name" value="CH"/>
    <property type="match status" value="2"/>
</dbReference>
<protein>
    <submittedName>
        <fullName evidence="5">Inositol-pentakisphosphate 2-kinase</fullName>
    </submittedName>
</protein>
<dbReference type="Pfam" id="PF12717">
    <property type="entry name" value="Cnd1"/>
    <property type="match status" value="1"/>
</dbReference>
<dbReference type="SMART" id="SM00033">
    <property type="entry name" value="CH"/>
    <property type="match status" value="2"/>
</dbReference>
<organism evidence="5 6">
    <name type="scientific">Kipferlia bialata</name>
    <dbReference type="NCBI Taxonomy" id="797122"/>
    <lineage>
        <taxon>Eukaryota</taxon>
        <taxon>Metamonada</taxon>
        <taxon>Carpediemonas-like organisms</taxon>
        <taxon>Kipferlia</taxon>
    </lineage>
</organism>
<dbReference type="EMBL" id="BDIP01000347">
    <property type="protein sequence ID" value="GIQ81260.1"/>
    <property type="molecule type" value="Genomic_DNA"/>
</dbReference>
<feature type="compositionally biased region" description="Basic and acidic residues" evidence="3">
    <location>
        <begin position="1365"/>
        <end position="1377"/>
    </location>
</feature>
<evidence type="ECO:0000256" key="2">
    <source>
        <dbReference type="ARBA" id="ARBA00023203"/>
    </source>
</evidence>
<dbReference type="GO" id="GO:0003779">
    <property type="term" value="F:actin binding"/>
    <property type="evidence" value="ECO:0007669"/>
    <property type="project" value="UniProtKB-KW"/>
</dbReference>
<evidence type="ECO:0000256" key="3">
    <source>
        <dbReference type="SAM" id="MobiDB-lite"/>
    </source>
</evidence>
<dbReference type="InterPro" id="IPR032682">
    <property type="entry name" value="Cnd1_C"/>
</dbReference>
<feature type="region of interest" description="Disordered" evidence="3">
    <location>
        <begin position="1185"/>
        <end position="1277"/>
    </location>
</feature>
<dbReference type="GO" id="GO:0035299">
    <property type="term" value="F:inositol-1,3,4,5,6-pentakisphosphate 2-kinase activity"/>
    <property type="evidence" value="ECO:0007669"/>
    <property type="project" value="InterPro"/>
</dbReference>
<gene>
    <name evidence="5" type="ORF">KIPB_002191</name>
</gene>
<feature type="compositionally biased region" description="Basic and acidic residues" evidence="3">
    <location>
        <begin position="1185"/>
        <end position="1202"/>
    </location>
</feature>
<dbReference type="OrthoDB" id="18853at2759"/>
<dbReference type="Gene3D" id="1.25.10.10">
    <property type="entry name" value="Leucine-rich Repeat Variant"/>
    <property type="match status" value="2"/>
</dbReference>
<comment type="caution">
    <text evidence="5">The sequence shown here is derived from an EMBL/GenBank/DDBJ whole genome shotgun (WGS) entry which is preliminary data.</text>
</comment>
<evidence type="ECO:0000256" key="1">
    <source>
        <dbReference type="ARBA" id="ARBA00022737"/>
    </source>
</evidence>
<keyword evidence="6" id="KW-1185">Reference proteome</keyword>
<evidence type="ECO:0000313" key="6">
    <source>
        <dbReference type="Proteomes" id="UP000265618"/>
    </source>
</evidence>
<feature type="domain" description="Calponin-homology (CH)" evidence="4">
    <location>
        <begin position="13"/>
        <end position="117"/>
    </location>
</feature>
<dbReference type="Proteomes" id="UP000265618">
    <property type="component" value="Unassembled WGS sequence"/>
</dbReference>
<feature type="region of interest" description="Disordered" evidence="3">
    <location>
        <begin position="1617"/>
        <end position="1648"/>
    </location>
</feature>
<feature type="region of interest" description="Disordered" evidence="3">
    <location>
        <begin position="1329"/>
        <end position="1392"/>
    </location>
</feature>
<evidence type="ECO:0000313" key="5">
    <source>
        <dbReference type="EMBL" id="GIQ81260.1"/>
    </source>
</evidence>
<reference evidence="5 6" key="1">
    <citation type="journal article" date="2018" name="PLoS ONE">
        <title>The draft genome of Kipferlia bialata reveals reductive genome evolution in fornicate parasites.</title>
        <authorList>
            <person name="Tanifuji G."/>
            <person name="Takabayashi S."/>
            <person name="Kume K."/>
            <person name="Takagi M."/>
            <person name="Nakayama T."/>
            <person name="Kamikawa R."/>
            <person name="Inagaki Y."/>
            <person name="Hashimoto T."/>
        </authorList>
    </citation>
    <scope>NUCLEOTIDE SEQUENCE [LARGE SCALE GENOMIC DNA]</scope>
    <source>
        <strain evidence="5">NY0173</strain>
    </source>
</reference>
<dbReference type="GO" id="GO:0005524">
    <property type="term" value="F:ATP binding"/>
    <property type="evidence" value="ECO:0007669"/>
    <property type="project" value="InterPro"/>
</dbReference>
<proteinExistence type="predicted"/>
<dbReference type="Pfam" id="PF06090">
    <property type="entry name" value="Ins_P5_2-kin"/>
    <property type="match status" value="1"/>
</dbReference>
<dbReference type="InterPro" id="IPR001715">
    <property type="entry name" value="CH_dom"/>
</dbReference>
<dbReference type="InterPro" id="IPR009286">
    <property type="entry name" value="Ins_P5_2-kin"/>
</dbReference>
<dbReference type="PANTHER" id="PTHR11915">
    <property type="entry name" value="SPECTRIN/FILAMIN RELATED CYTOSKELETAL PROTEIN"/>
    <property type="match status" value="1"/>
</dbReference>
<dbReference type="InterPro" id="IPR036872">
    <property type="entry name" value="CH_dom_sf"/>
</dbReference>
<dbReference type="InterPro" id="IPR016024">
    <property type="entry name" value="ARM-type_fold"/>
</dbReference>
<evidence type="ECO:0000259" key="4">
    <source>
        <dbReference type="PROSITE" id="PS50021"/>
    </source>
</evidence>
<feature type="compositionally biased region" description="Acidic residues" evidence="3">
    <location>
        <begin position="1203"/>
        <end position="1224"/>
    </location>
</feature>
<name>A0A9K3CS23_9EUKA</name>
<dbReference type="InterPro" id="IPR011989">
    <property type="entry name" value="ARM-like"/>
</dbReference>
<keyword evidence="1" id="KW-0677">Repeat</keyword>
<dbReference type="SUPFAM" id="SSF48371">
    <property type="entry name" value="ARM repeat"/>
    <property type="match status" value="1"/>
</dbReference>
<dbReference type="PROSITE" id="PS00019">
    <property type="entry name" value="ACTININ_1"/>
    <property type="match status" value="1"/>
</dbReference>
<dbReference type="Gene3D" id="1.10.418.10">
    <property type="entry name" value="Calponin-like domain"/>
    <property type="match status" value="2"/>
</dbReference>
<dbReference type="PROSITE" id="PS50021">
    <property type="entry name" value="CH"/>
    <property type="match status" value="2"/>
</dbReference>